<evidence type="ECO:0000256" key="10">
    <source>
        <dbReference type="SAM" id="MobiDB-lite"/>
    </source>
</evidence>
<name>C5T6T5_ACIDE</name>
<dbReference type="GO" id="GO:0004851">
    <property type="term" value="F:uroporphyrin-III C-methyltransferase activity"/>
    <property type="evidence" value="ECO:0007669"/>
    <property type="project" value="UniProtKB-EC"/>
</dbReference>
<dbReference type="InterPro" id="IPR000878">
    <property type="entry name" value="4pyrrol_Mease"/>
</dbReference>
<evidence type="ECO:0000259" key="11">
    <source>
        <dbReference type="Pfam" id="PF00590"/>
    </source>
</evidence>
<evidence type="ECO:0000313" key="13">
    <source>
        <dbReference type="Proteomes" id="UP000003856"/>
    </source>
</evidence>
<sequence length="303" mass="30678">MDTACPSSLPPPGSNAAALPEGSSARLDPSEWGRVTLVGAGPGDAELLTLKAARVLASADLVLYDNLVSGDVLAHVAAGAERIYVGKQSRNHTLPQEGIIELMVRLAQSGRSLVRLKGGDPYIFGRGGEEAEALAAAGIACDTVPGISAAQGASATTGIPLTHRDHAAMLVFATGHLQGEEGERTVALDWAALARPRQTVVIYMGVGTLPIICAQLIAHGLPASTPAAMVERATLPGQRSIVGTLQTLPQLSVAHGVNPPALIMIGETVALQGRIGSPDGVFGALPPQTAGVAASAQPAACAA</sequence>
<dbReference type="FunFam" id="3.30.950.10:FF:000001">
    <property type="entry name" value="Siroheme synthase"/>
    <property type="match status" value="1"/>
</dbReference>
<dbReference type="GO" id="GO:0019354">
    <property type="term" value="P:siroheme biosynthetic process"/>
    <property type="evidence" value="ECO:0007669"/>
    <property type="project" value="UniProtKB-UniPathway"/>
</dbReference>
<comment type="pathway">
    <text evidence="9">Cofactor biosynthesis; adenosylcobalamin biosynthesis; precorrin-2 from uroporphyrinogen III: step 1/1.</text>
</comment>
<gene>
    <name evidence="12" type="ORF">AcdelDRAFT_2615</name>
</gene>
<dbReference type="UniPathway" id="UPA00262">
    <property type="reaction ID" value="UER00211"/>
</dbReference>
<feature type="domain" description="Tetrapyrrole methylase" evidence="11">
    <location>
        <begin position="34"/>
        <end position="248"/>
    </location>
</feature>
<reference evidence="12 13" key="1">
    <citation type="submission" date="2009-05" db="EMBL/GenBank/DDBJ databases">
        <title>The draft genome of Acidovorax delafieldii 2AN.</title>
        <authorList>
            <consortium name="US DOE Joint Genome Institute (JGI-PGF)"/>
            <person name="Lucas S."/>
            <person name="Copeland A."/>
            <person name="Lapidus A."/>
            <person name="Glavina del Rio T."/>
            <person name="Tice H."/>
            <person name="Bruce D."/>
            <person name="Goodwin L."/>
            <person name="Pitluck S."/>
            <person name="Larimer F."/>
            <person name="Land M.L."/>
            <person name="Hauser L."/>
            <person name="Shelobolina E.S."/>
            <person name="Picardal F."/>
            <person name="Roden E."/>
            <person name="Emerson D."/>
        </authorList>
    </citation>
    <scope>NUCLEOTIDE SEQUENCE [LARGE SCALE GENOMIC DNA]</scope>
    <source>
        <strain evidence="12 13">2AN</strain>
    </source>
</reference>
<accession>C5T6T5</accession>
<keyword evidence="13" id="KW-1185">Reference proteome</keyword>
<dbReference type="InterPro" id="IPR003043">
    <property type="entry name" value="Uropor_MeTrfase_CS"/>
</dbReference>
<feature type="region of interest" description="Disordered" evidence="10">
    <location>
        <begin position="1"/>
        <end position="25"/>
    </location>
</feature>
<keyword evidence="4 12" id="KW-0489">Methyltransferase</keyword>
<keyword evidence="3" id="KW-0169">Cobalamin biosynthesis</keyword>
<comment type="caution">
    <text evidence="12">The sequence shown here is derived from an EMBL/GenBank/DDBJ whole genome shotgun (WGS) entry which is preliminary data.</text>
</comment>
<dbReference type="RefSeq" id="WP_005797332.1">
    <property type="nucleotide sequence ID" value="NZ_ACQT01000094.1"/>
</dbReference>
<evidence type="ECO:0000256" key="4">
    <source>
        <dbReference type="ARBA" id="ARBA00022603"/>
    </source>
</evidence>
<dbReference type="InterPro" id="IPR014777">
    <property type="entry name" value="4pyrrole_Mease_sub1"/>
</dbReference>
<dbReference type="PATRIC" id="fig|573060.9.peg.2471"/>
<comment type="pathway">
    <text evidence="8">Porphyrin-containing compound metabolism; siroheme biosynthesis; precorrin-2 from uroporphyrinogen III: step 1/1.</text>
</comment>
<dbReference type="EMBL" id="ACQT01000094">
    <property type="protein sequence ID" value="EER59821.1"/>
    <property type="molecule type" value="Genomic_DNA"/>
</dbReference>
<dbReference type="Proteomes" id="UP000003856">
    <property type="component" value="Unassembled WGS sequence"/>
</dbReference>
<protein>
    <recommendedName>
        <fullName evidence="2">uroporphyrinogen-III C-methyltransferase</fullName>
        <ecNumber evidence="2">2.1.1.107</ecNumber>
    </recommendedName>
</protein>
<dbReference type="NCBIfam" id="TIGR01469">
    <property type="entry name" value="cobA_cysG_Cterm"/>
    <property type="match status" value="1"/>
</dbReference>
<dbReference type="Pfam" id="PF00590">
    <property type="entry name" value="TP_methylase"/>
    <property type="match status" value="1"/>
</dbReference>
<dbReference type="SUPFAM" id="SSF53790">
    <property type="entry name" value="Tetrapyrrole methylase"/>
    <property type="match status" value="1"/>
</dbReference>
<keyword evidence="6" id="KW-0949">S-adenosyl-L-methionine</keyword>
<dbReference type="EC" id="2.1.1.107" evidence="2"/>
<evidence type="ECO:0000313" key="12">
    <source>
        <dbReference type="EMBL" id="EER59821.1"/>
    </source>
</evidence>
<dbReference type="Gene3D" id="3.40.1010.10">
    <property type="entry name" value="Cobalt-precorrin-4 Transmethylase, Domain 1"/>
    <property type="match status" value="1"/>
</dbReference>
<organism evidence="12 13">
    <name type="scientific">Acidovorax delafieldii 2AN</name>
    <dbReference type="NCBI Taxonomy" id="573060"/>
    <lineage>
        <taxon>Bacteria</taxon>
        <taxon>Pseudomonadati</taxon>
        <taxon>Pseudomonadota</taxon>
        <taxon>Betaproteobacteria</taxon>
        <taxon>Burkholderiales</taxon>
        <taxon>Comamonadaceae</taxon>
        <taxon>Acidovorax</taxon>
    </lineage>
</organism>
<dbReference type="InterPro" id="IPR050161">
    <property type="entry name" value="Siro_Cobalamin_biosynth"/>
</dbReference>
<evidence type="ECO:0000256" key="1">
    <source>
        <dbReference type="ARBA" id="ARBA00005879"/>
    </source>
</evidence>
<dbReference type="InterPro" id="IPR006366">
    <property type="entry name" value="CobA/CysG_C"/>
</dbReference>
<evidence type="ECO:0000256" key="5">
    <source>
        <dbReference type="ARBA" id="ARBA00022679"/>
    </source>
</evidence>
<proteinExistence type="inferred from homology"/>
<evidence type="ECO:0000256" key="8">
    <source>
        <dbReference type="ARBA" id="ARBA00025705"/>
    </source>
</evidence>
<dbReference type="AlphaFoldDB" id="C5T6T5"/>
<evidence type="ECO:0000256" key="9">
    <source>
        <dbReference type="ARBA" id="ARBA00060548"/>
    </source>
</evidence>
<dbReference type="PROSITE" id="PS00839">
    <property type="entry name" value="SUMT_1"/>
    <property type="match status" value="1"/>
</dbReference>
<dbReference type="Gene3D" id="3.30.950.10">
    <property type="entry name" value="Methyltransferase, Cobalt-precorrin-4 Transmethylase, Domain 2"/>
    <property type="match status" value="1"/>
</dbReference>
<evidence type="ECO:0000256" key="3">
    <source>
        <dbReference type="ARBA" id="ARBA00022573"/>
    </source>
</evidence>
<dbReference type="CDD" id="cd11642">
    <property type="entry name" value="SUMT"/>
    <property type="match status" value="1"/>
</dbReference>
<dbReference type="GO" id="GO:0032259">
    <property type="term" value="P:methylation"/>
    <property type="evidence" value="ECO:0007669"/>
    <property type="project" value="UniProtKB-KW"/>
</dbReference>
<keyword evidence="7" id="KW-0627">Porphyrin biosynthesis</keyword>
<dbReference type="NCBIfam" id="NF004790">
    <property type="entry name" value="PRK06136.1"/>
    <property type="match status" value="1"/>
</dbReference>
<evidence type="ECO:0000256" key="2">
    <source>
        <dbReference type="ARBA" id="ARBA00012162"/>
    </source>
</evidence>
<comment type="similarity">
    <text evidence="1">Belongs to the precorrin methyltransferase family.</text>
</comment>
<dbReference type="InterPro" id="IPR035996">
    <property type="entry name" value="4pyrrol_Methylase_sf"/>
</dbReference>
<dbReference type="InterPro" id="IPR014776">
    <property type="entry name" value="4pyrrole_Mease_sub2"/>
</dbReference>
<dbReference type="OrthoDB" id="9815856at2"/>
<dbReference type="FunFam" id="3.40.1010.10:FF:000001">
    <property type="entry name" value="Siroheme synthase"/>
    <property type="match status" value="1"/>
</dbReference>
<evidence type="ECO:0000256" key="6">
    <source>
        <dbReference type="ARBA" id="ARBA00022691"/>
    </source>
</evidence>
<keyword evidence="5 12" id="KW-0808">Transferase</keyword>
<dbReference type="PANTHER" id="PTHR45790">
    <property type="entry name" value="SIROHEME SYNTHASE-RELATED"/>
    <property type="match status" value="1"/>
</dbReference>
<dbReference type="GO" id="GO:0009236">
    <property type="term" value="P:cobalamin biosynthetic process"/>
    <property type="evidence" value="ECO:0007669"/>
    <property type="project" value="UniProtKB-KW"/>
</dbReference>
<evidence type="ECO:0000256" key="7">
    <source>
        <dbReference type="ARBA" id="ARBA00023244"/>
    </source>
</evidence>
<dbReference type="PANTHER" id="PTHR45790:SF3">
    <property type="entry name" value="S-ADENOSYL-L-METHIONINE-DEPENDENT UROPORPHYRINOGEN III METHYLTRANSFERASE, CHLOROPLASTIC"/>
    <property type="match status" value="1"/>
</dbReference>